<dbReference type="InterPro" id="IPR036093">
    <property type="entry name" value="NAC_dom_sf"/>
</dbReference>
<gene>
    <name evidence="7" type="primary">LOC105031949</name>
</gene>
<dbReference type="GO" id="GO:0048731">
    <property type="term" value="P:system development"/>
    <property type="evidence" value="ECO:0007669"/>
    <property type="project" value="TreeGrafter"/>
</dbReference>
<dbReference type="PANTHER" id="PTHR31719:SF179">
    <property type="entry name" value="OS08G0148400 PROTEIN"/>
    <property type="match status" value="1"/>
</dbReference>
<organism evidence="6 7">
    <name type="scientific">Elaeis guineensis var. tenera</name>
    <name type="common">Oil palm</name>
    <dbReference type="NCBI Taxonomy" id="51953"/>
    <lineage>
        <taxon>Eukaryota</taxon>
        <taxon>Viridiplantae</taxon>
        <taxon>Streptophyta</taxon>
        <taxon>Embryophyta</taxon>
        <taxon>Tracheophyta</taxon>
        <taxon>Spermatophyta</taxon>
        <taxon>Magnoliopsida</taxon>
        <taxon>Liliopsida</taxon>
        <taxon>Arecaceae</taxon>
        <taxon>Arecoideae</taxon>
        <taxon>Cocoseae</taxon>
        <taxon>Elaeidinae</taxon>
        <taxon>Elaeis</taxon>
    </lineage>
</organism>
<keyword evidence="1" id="KW-0805">Transcription regulation</keyword>
<feature type="domain" description="NAC" evidence="5">
    <location>
        <begin position="123"/>
        <end position="284"/>
    </location>
</feature>
<evidence type="ECO:0000256" key="4">
    <source>
        <dbReference type="ARBA" id="ARBA00023242"/>
    </source>
</evidence>
<dbReference type="PROSITE" id="PS51005">
    <property type="entry name" value="NAC"/>
    <property type="match status" value="2"/>
</dbReference>
<dbReference type="Proteomes" id="UP000504607">
    <property type="component" value="Unplaced"/>
</dbReference>
<evidence type="ECO:0000259" key="5">
    <source>
        <dbReference type="PROSITE" id="PS51005"/>
    </source>
</evidence>
<evidence type="ECO:0000256" key="2">
    <source>
        <dbReference type="ARBA" id="ARBA00023125"/>
    </source>
</evidence>
<evidence type="ECO:0000313" key="7">
    <source>
        <dbReference type="RefSeq" id="XP_029116688.1"/>
    </source>
</evidence>
<keyword evidence="6" id="KW-1185">Reference proteome</keyword>
<dbReference type="PANTHER" id="PTHR31719">
    <property type="entry name" value="NAC TRANSCRIPTION FACTOR 56"/>
    <property type="match status" value="1"/>
</dbReference>
<dbReference type="Gene3D" id="2.170.150.80">
    <property type="entry name" value="NAC domain"/>
    <property type="match status" value="2"/>
</dbReference>
<dbReference type="InterPro" id="IPR003441">
    <property type="entry name" value="NAC-dom"/>
</dbReference>
<evidence type="ECO:0000256" key="3">
    <source>
        <dbReference type="ARBA" id="ARBA00023163"/>
    </source>
</evidence>
<dbReference type="RefSeq" id="XP_029116688.1">
    <property type="nucleotide sequence ID" value="XM_029260855.1"/>
</dbReference>
<sequence>MVPLGFSFRPSDEDLLVTYLKEKLFQRPLPCDIIVEADVYGNHPKDLAWQNIMANREFEWFFFTSTTRKHPGASETSRASRRAGLGRWKATKGVKTVLDSENNAIGSKQSFCYMEQNPACMMVPPGFIFQPTDEELLDFFLKEKLLHQPLQCDIIKEADVYGNHPSNVTIQFAMANRNFEWFFFTWTTRKHPDAKQSKRACRVAGQGRWKSNQSVKPVLNEEGQVIGSRQNFSYMERTPSGKEEKSIWLMEEYSIQNLRKGGDAAMPMDQNRLDDWVICKIYLTPCARKQLSVPAMESKNLEMPEIENQPLMLPWQDCLISQLPSDTLPQLNDALDREVESCPCMLPDSSLQHPTPDDIIESLPMDEFLQQTAHAPDTLPQLTDALDQEAESCAGVLHDSSLQSPTFDEIDEFLESLPIDEFLESLPIDEFLQQIAHALDESPGIDQHDKKCLPPPQLLD</sequence>
<protein>
    <submittedName>
        <fullName evidence="7">NAC domain-containing protein 60-like</fullName>
    </submittedName>
</protein>
<accession>A0A8N4EWH1</accession>
<dbReference type="AlphaFoldDB" id="A0A8N4EWH1"/>
<feature type="domain" description="NAC" evidence="5">
    <location>
        <begin position="2"/>
        <end position="115"/>
    </location>
</feature>
<reference evidence="7" key="1">
    <citation type="submission" date="2025-08" db="UniProtKB">
        <authorList>
            <consortium name="RefSeq"/>
        </authorList>
    </citation>
    <scope>IDENTIFICATION</scope>
</reference>
<proteinExistence type="predicted"/>
<keyword evidence="4" id="KW-0539">Nucleus</keyword>
<dbReference type="Pfam" id="PF02365">
    <property type="entry name" value="NAM"/>
    <property type="match status" value="2"/>
</dbReference>
<keyword evidence="3" id="KW-0804">Transcription</keyword>
<dbReference type="SUPFAM" id="SSF101941">
    <property type="entry name" value="NAC domain"/>
    <property type="match status" value="2"/>
</dbReference>
<dbReference type="GO" id="GO:0006355">
    <property type="term" value="P:regulation of DNA-templated transcription"/>
    <property type="evidence" value="ECO:0007669"/>
    <property type="project" value="InterPro"/>
</dbReference>
<dbReference type="GO" id="GO:0003677">
    <property type="term" value="F:DNA binding"/>
    <property type="evidence" value="ECO:0007669"/>
    <property type="project" value="UniProtKB-KW"/>
</dbReference>
<evidence type="ECO:0000256" key="1">
    <source>
        <dbReference type="ARBA" id="ARBA00023015"/>
    </source>
</evidence>
<dbReference type="OrthoDB" id="1107504at2759"/>
<name>A0A8N4EWH1_ELAGV</name>
<evidence type="ECO:0000313" key="6">
    <source>
        <dbReference type="Proteomes" id="UP000504607"/>
    </source>
</evidence>
<keyword evidence="2" id="KW-0238">DNA-binding</keyword>